<dbReference type="CDD" id="cd00093">
    <property type="entry name" value="HTH_XRE"/>
    <property type="match status" value="1"/>
</dbReference>
<dbReference type="RefSeq" id="WP_191771159.1">
    <property type="nucleotide sequence ID" value="NZ_JACSQS010000013.1"/>
</dbReference>
<gene>
    <name evidence="2" type="ORF">H9654_12545</name>
</gene>
<reference evidence="2 3" key="1">
    <citation type="submission" date="2020-08" db="EMBL/GenBank/DDBJ databases">
        <title>A Genomic Blueprint of the Chicken Gut Microbiome.</title>
        <authorList>
            <person name="Gilroy R."/>
            <person name="Ravi A."/>
            <person name="Getino M."/>
            <person name="Pursley I."/>
            <person name="Horton D.L."/>
            <person name="Alikhan N.-F."/>
            <person name="Baker D."/>
            <person name="Gharbi K."/>
            <person name="Hall N."/>
            <person name="Watson M."/>
            <person name="Adriaenssens E.M."/>
            <person name="Foster-Nyarko E."/>
            <person name="Jarju S."/>
            <person name="Secka A."/>
            <person name="Antonio M."/>
            <person name="Oren A."/>
            <person name="Chaudhuri R."/>
            <person name="La Ragione R.M."/>
            <person name="Hildebrand F."/>
            <person name="Pallen M.J."/>
        </authorList>
    </citation>
    <scope>NUCLEOTIDE SEQUENCE [LARGE SCALE GENOMIC DNA]</scope>
    <source>
        <strain evidence="2 3">Sa5BUN4</strain>
    </source>
</reference>
<proteinExistence type="predicted"/>
<sequence>MEIPLDWDAGTLAARIRSVRIDRGFSQTDLATALNVNRSTVGHWEREHGFTPSIVHLHRLSQVMNVSLSWLAEGRHAGTGAGVGGARASLECRLLSSSRNLPLTVVANVVTLMESAETLL</sequence>
<evidence type="ECO:0000313" key="3">
    <source>
        <dbReference type="Proteomes" id="UP000636938"/>
    </source>
</evidence>
<protein>
    <submittedName>
        <fullName evidence="2">Helix-turn-helix transcriptional regulator</fullName>
    </submittedName>
</protein>
<dbReference type="Proteomes" id="UP000636938">
    <property type="component" value="Unassembled WGS sequence"/>
</dbReference>
<dbReference type="GO" id="GO:0003677">
    <property type="term" value="F:DNA binding"/>
    <property type="evidence" value="ECO:0007669"/>
    <property type="project" value="InterPro"/>
</dbReference>
<feature type="domain" description="HTH cro/C1-type" evidence="1">
    <location>
        <begin position="16"/>
        <end position="71"/>
    </location>
</feature>
<dbReference type="InterPro" id="IPR010982">
    <property type="entry name" value="Lambda_DNA-bd_dom_sf"/>
</dbReference>
<dbReference type="SMART" id="SM00530">
    <property type="entry name" value="HTH_XRE"/>
    <property type="match status" value="1"/>
</dbReference>
<dbReference type="EMBL" id="JACSQS010000013">
    <property type="protein sequence ID" value="MBD7955029.1"/>
    <property type="molecule type" value="Genomic_DNA"/>
</dbReference>
<dbReference type="PROSITE" id="PS50943">
    <property type="entry name" value="HTH_CROC1"/>
    <property type="match status" value="1"/>
</dbReference>
<dbReference type="Gene3D" id="1.10.260.40">
    <property type="entry name" value="lambda repressor-like DNA-binding domains"/>
    <property type="match status" value="1"/>
</dbReference>
<dbReference type="SUPFAM" id="SSF47413">
    <property type="entry name" value="lambda repressor-like DNA-binding domains"/>
    <property type="match status" value="1"/>
</dbReference>
<accession>A0A8X8K2Y5</accession>
<dbReference type="Pfam" id="PF01381">
    <property type="entry name" value="HTH_3"/>
    <property type="match status" value="1"/>
</dbReference>
<evidence type="ECO:0000313" key="2">
    <source>
        <dbReference type="EMBL" id="MBD7955029.1"/>
    </source>
</evidence>
<name>A0A8X8K2Y5_9GAMM</name>
<dbReference type="InterPro" id="IPR001387">
    <property type="entry name" value="Cro/C1-type_HTH"/>
</dbReference>
<dbReference type="AlphaFoldDB" id="A0A8X8K2Y5"/>
<organism evidence="2 3">
    <name type="scientific">Stenotrophomonas lacuserhaii</name>
    <dbReference type="NCBI Taxonomy" id="2760084"/>
    <lineage>
        <taxon>Bacteria</taxon>
        <taxon>Pseudomonadati</taxon>
        <taxon>Pseudomonadota</taxon>
        <taxon>Gammaproteobacteria</taxon>
        <taxon>Lysobacterales</taxon>
        <taxon>Lysobacteraceae</taxon>
        <taxon>Stenotrophomonas</taxon>
    </lineage>
</organism>
<evidence type="ECO:0000259" key="1">
    <source>
        <dbReference type="PROSITE" id="PS50943"/>
    </source>
</evidence>
<comment type="caution">
    <text evidence="2">The sequence shown here is derived from an EMBL/GenBank/DDBJ whole genome shotgun (WGS) entry which is preliminary data.</text>
</comment>
<keyword evidence="3" id="KW-1185">Reference proteome</keyword>